<dbReference type="AlphaFoldDB" id="A0A514BPR0"/>
<evidence type="ECO:0008006" key="4">
    <source>
        <dbReference type="Google" id="ProtNLM"/>
    </source>
</evidence>
<sequence>MYDPLHTGHRLARRTAVWQAGTTALLALMFLLQGVPHAFAVVVGGAAMLVGGAIAARLMVGGGVQAAAGVVIRWFAGVILKWGVVLVVVPLAMAVWGLPPVPLLAGVIAALVAQMLALSRR</sequence>
<name>A0A514BPR0_9GAMM</name>
<dbReference type="KEGG" id="lyj:FKV23_01995"/>
<keyword evidence="1" id="KW-1133">Transmembrane helix</keyword>
<proteinExistence type="predicted"/>
<evidence type="ECO:0000313" key="2">
    <source>
        <dbReference type="EMBL" id="QDH69009.1"/>
    </source>
</evidence>
<protein>
    <recommendedName>
        <fullName evidence="4">ATP synthase subunit I</fullName>
    </recommendedName>
</protein>
<reference evidence="2 3" key="1">
    <citation type="submission" date="2019-06" db="EMBL/GenBank/DDBJ databases">
        <title>Lysobacter alkalisoli sp. nov. isolated from saline-alkali soil.</title>
        <authorList>
            <person name="Sun J.-Q."/>
            <person name="Xu L."/>
        </authorList>
    </citation>
    <scope>NUCLEOTIDE SEQUENCE [LARGE SCALE GENOMIC DNA]</scope>
    <source>
        <strain evidence="2 3">SJ-36</strain>
    </source>
</reference>
<keyword evidence="1" id="KW-0472">Membrane</keyword>
<dbReference type="Proteomes" id="UP000317199">
    <property type="component" value="Chromosome"/>
</dbReference>
<feature type="transmembrane region" description="Helical" evidence="1">
    <location>
        <begin position="72"/>
        <end position="95"/>
    </location>
</feature>
<keyword evidence="3" id="KW-1185">Reference proteome</keyword>
<keyword evidence="1" id="KW-0812">Transmembrane</keyword>
<accession>A0A514BPR0</accession>
<evidence type="ECO:0000313" key="3">
    <source>
        <dbReference type="Proteomes" id="UP000317199"/>
    </source>
</evidence>
<evidence type="ECO:0000256" key="1">
    <source>
        <dbReference type="SAM" id="Phobius"/>
    </source>
</evidence>
<feature type="transmembrane region" description="Helical" evidence="1">
    <location>
        <begin position="38"/>
        <end position="60"/>
    </location>
</feature>
<gene>
    <name evidence="2" type="ORF">FKV23_01995</name>
</gene>
<organism evidence="2 3">
    <name type="scientific">Marilutibacter alkalisoli</name>
    <dbReference type="NCBI Taxonomy" id="2591633"/>
    <lineage>
        <taxon>Bacteria</taxon>
        <taxon>Pseudomonadati</taxon>
        <taxon>Pseudomonadota</taxon>
        <taxon>Gammaproteobacteria</taxon>
        <taxon>Lysobacterales</taxon>
        <taxon>Lysobacteraceae</taxon>
        <taxon>Marilutibacter</taxon>
    </lineage>
</organism>
<dbReference type="EMBL" id="CP041242">
    <property type="protein sequence ID" value="QDH69009.1"/>
    <property type="molecule type" value="Genomic_DNA"/>
</dbReference>
<feature type="transmembrane region" description="Helical" evidence="1">
    <location>
        <begin position="101"/>
        <end position="118"/>
    </location>
</feature>
<dbReference type="RefSeq" id="WP_141622351.1">
    <property type="nucleotide sequence ID" value="NZ_CP041242.1"/>
</dbReference>
<feature type="transmembrane region" description="Helical" evidence="1">
    <location>
        <begin position="12"/>
        <end position="32"/>
    </location>
</feature>